<dbReference type="GeneID" id="36531014"/>
<evidence type="ECO:0000313" key="3">
    <source>
        <dbReference type="EMBL" id="PKX90100.1"/>
    </source>
</evidence>
<feature type="compositionally biased region" description="Acidic residues" evidence="1">
    <location>
        <begin position="395"/>
        <end position="409"/>
    </location>
</feature>
<accession>A0A2I1BXJ3</accession>
<dbReference type="AlphaFoldDB" id="A0A2I1BXJ3"/>
<name>A0A2I1BXJ3_ASPN1</name>
<organism evidence="3 4">
    <name type="scientific">Aspergillus novofumigatus (strain IBT 16806)</name>
    <dbReference type="NCBI Taxonomy" id="1392255"/>
    <lineage>
        <taxon>Eukaryota</taxon>
        <taxon>Fungi</taxon>
        <taxon>Dikarya</taxon>
        <taxon>Ascomycota</taxon>
        <taxon>Pezizomycotina</taxon>
        <taxon>Eurotiomycetes</taxon>
        <taxon>Eurotiomycetidae</taxon>
        <taxon>Eurotiales</taxon>
        <taxon>Aspergillaceae</taxon>
        <taxon>Aspergillus</taxon>
        <taxon>Aspergillus subgen. Fumigati</taxon>
    </lineage>
</organism>
<reference evidence="4" key="1">
    <citation type="journal article" date="2018" name="Proc. Natl. Acad. Sci. U.S.A.">
        <title>Linking secondary metabolites to gene clusters through genome sequencing of six diverse Aspergillus species.</title>
        <authorList>
            <person name="Kaerboelling I."/>
            <person name="Vesth T.C."/>
            <person name="Frisvad J.C."/>
            <person name="Nybo J.L."/>
            <person name="Theobald S."/>
            <person name="Kuo A."/>
            <person name="Bowyer P."/>
            <person name="Matsuda Y."/>
            <person name="Mondo S."/>
            <person name="Lyhne E.K."/>
            <person name="Kogle M.E."/>
            <person name="Clum A."/>
            <person name="Lipzen A."/>
            <person name="Salamov A."/>
            <person name="Ngan C.Y."/>
            <person name="Daum C."/>
            <person name="Chiniquy J."/>
            <person name="Barry K."/>
            <person name="LaButti K."/>
            <person name="Haridas S."/>
            <person name="Simmons B.A."/>
            <person name="Magnuson J.K."/>
            <person name="Mortensen U.H."/>
            <person name="Larsen T.O."/>
            <person name="Grigoriev I.V."/>
            <person name="Baker S.E."/>
            <person name="Andersen M.R."/>
        </authorList>
    </citation>
    <scope>NUCLEOTIDE SEQUENCE [LARGE SCALE GENOMIC DNA]</scope>
    <source>
        <strain evidence="4">IBT 16806</strain>
    </source>
</reference>
<feature type="domain" description="HNH nuclease" evidence="2">
    <location>
        <begin position="213"/>
        <end position="295"/>
    </location>
</feature>
<protein>
    <recommendedName>
        <fullName evidence="2">HNH nuclease domain-containing protein</fullName>
    </recommendedName>
</protein>
<feature type="compositionally biased region" description="Basic and acidic residues" evidence="1">
    <location>
        <begin position="193"/>
        <end position="202"/>
    </location>
</feature>
<feature type="region of interest" description="Disordered" evidence="1">
    <location>
        <begin position="395"/>
        <end position="448"/>
    </location>
</feature>
<feature type="region of interest" description="Disordered" evidence="1">
    <location>
        <begin position="101"/>
        <end position="202"/>
    </location>
</feature>
<dbReference type="EMBL" id="MSZS01000008">
    <property type="protein sequence ID" value="PKX90100.1"/>
    <property type="molecule type" value="Genomic_DNA"/>
</dbReference>
<evidence type="ECO:0000313" key="4">
    <source>
        <dbReference type="Proteomes" id="UP000234474"/>
    </source>
</evidence>
<dbReference type="OMA" id="HVCDLER"/>
<dbReference type="OrthoDB" id="5416097at2759"/>
<dbReference type="Proteomes" id="UP000234474">
    <property type="component" value="Unassembled WGS sequence"/>
</dbReference>
<feature type="compositionally biased region" description="Pro residues" evidence="1">
    <location>
        <begin position="117"/>
        <end position="128"/>
    </location>
</feature>
<gene>
    <name evidence="3" type="ORF">P174DRAFT_395536</name>
</gene>
<dbReference type="InterPro" id="IPR003615">
    <property type="entry name" value="HNH_nuc"/>
</dbReference>
<dbReference type="RefSeq" id="XP_024678695.1">
    <property type="nucleotide sequence ID" value="XM_024823689.1"/>
</dbReference>
<dbReference type="Pfam" id="PF13391">
    <property type="entry name" value="HNH_2"/>
    <property type="match status" value="1"/>
</dbReference>
<keyword evidence="4" id="KW-1185">Reference proteome</keyword>
<proteinExistence type="predicted"/>
<evidence type="ECO:0000256" key="1">
    <source>
        <dbReference type="SAM" id="MobiDB-lite"/>
    </source>
</evidence>
<dbReference type="VEuPathDB" id="FungiDB:P174DRAFT_395536"/>
<sequence>MSSSSGPVPPSKVADFVEAPDASFDEPERVELINKIANALNALNEPKIKDWTTCYACLWLADIEKLRALVNQALPDNGEHDVLRIYDKFFRVEDEGCIGQNWQQKKGSAQSRALSAPPTPAKNTPPPLFSSSPALGRSPGDLVSELPTSTPQRQRLSLGTSGSPSASHKRAGDPQSTPKGAKKLKLDTAVWESTKDPRSQEAADECKKRDKACILTKFHVDFCQSCHLFPYCMNNENTQGVKWFFRALRDFWSKERVDGWRNAVYGDATKTEKIQNLITLNYNAHQLHTKALFALQPVNRDEVHGKWLKLRFWWLKKHDHSDGVEFSVRPQLPEDFCPTEYAVALHNIYNNLPLVSGDYITLETHNPETHPLPDTRLLDMQWMLNRVIALRGAAEPEELKDESDEDSDEGLGLTARPEVPLDSSFYGESSPPSSITNIASDQPKANPVIATTDTVEQGLIKE</sequence>
<evidence type="ECO:0000259" key="2">
    <source>
        <dbReference type="Pfam" id="PF13391"/>
    </source>
</evidence>
<feature type="compositionally biased region" description="Polar residues" evidence="1">
    <location>
        <begin position="146"/>
        <end position="166"/>
    </location>
</feature>
<comment type="caution">
    <text evidence="3">The sequence shown here is derived from an EMBL/GenBank/DDBJ whole genome shotgun (WGS) entry which is preliminary data.</text>
</comment>
<feature type="compositionally biased region" description="Polar residues" evidence="1">
    <location>
        <begin position="101"/>
        <end position="113"/>
    </location>
</feature>